<dbReference type="RefSeq" id="WP_322472041.1">
    <property type="nucleotide sequence ID" value="NZ_JBHRZG010000024.1"/>
</dbReference>
<dbReference type="Proteomes" id="UP001595803">
    <property type="component" value="Unassembled WGS sequence"/>
</dbReference>
<keyword evidence="1" id="KW-0175">Coiled coil</keyword>
<evidence type="ECO:0000256" key="1">
    <source>
        <dbReference type="SAM" id="Coils"/>
    </source>
</evidence>
<name>A0ABV7ZCE4_9DEIO</name>
<dbReference type="EMBL" id="JBHRZG010000024">
    <property type="protein sequence ID" value="MFC3835052.1"/>
    <property type="molecule type" value="Genomic_DNA"/>
</dbReference>
<comment type="caution">
    <text evidence="3">The sequence shown here is derived from an EMBL/GenBank/DDBJ whole genome shotgun (WGS) entry which is preliminary data.</text>
</comment>
<keyword evidence="4" id="KW-1185">Reference proteome</keyword>
<reference evidence="4" key="1">
    <citation type="journal article" date="2019" name="Int. J. Syst. Evol. Microbiol.">
        <title>The Global Catalogue of Microorganisms (GCM) 10K type strain sequencing project: providing services to taxonomists for standard genome sequencing and annotation.</title>
        <authorList>
            <consortium name="The Broad Institute Genomics Platform"/>
            <consortium name="The Broad Institute Genome Sequencing Center for Infectious Disease"/>
            <person name="Wu L."/>
            <person name="Ma J."/>
        </authorList>
    </citation>
    <scope>NUCLEOTIDE SEQUENCE [LARGE SCALE GENOMIC DNA]</scope>
    <source>
        <strain evidence="4">CCTCC AB 2017081</strain>
    </source>
</reference>
<evidence type="ECO:0008006" key="5">
    <source>
        <dbReference type="Google" id="ProtNLM"/>
    </source>
</evidence>
<feature type="compositionally biased region" description="Low complexity" evidence="2">
    <location>
        <begin position="321"/>
        <end position="339"/>
    </location>
</feature>
<gene>
    <name evidence="3" type="ORF">ACFOSB_19500</name>
</gene>
<evidence type="ECO:0000313" key="3">
    <source>
        <dbReference type="EMBL" id="MFC3835052.1"/>
    </source>
</evidence>
<organism evidence="3 4">
    <name type="scientific">Deinococcus rufus</name>
    <dbReference type="NCBI Taxonomy" id="2136097"/>
    <lineage>
        <taxon>Bacteria</taxon>
        <taxon>Thermotogati</taxon>
        <taxon>Deinococcota</taxon>
        <taxon>Deinococci</taxon>
        <taxon>Deinococcales</taxon>
        <taxon>Deinococcaceae</taxon>
        <taxon>Deinococcus</taxon>
    </lineage>
</organism>
<proteinExistence type="predicted"/>
<evidence type="ECO:0000313" key="4">
    <source>
        <dbReference type="Proteomes" id="UP001595803"/>
    </source>
</evidence>
<sequence>MTNDATGGVSKRSLILLGGLAALALSRDTRRAVVDATAQAWHGAGTTLDDRVKPALAQAALHAQELASEATRRSAAGLETLREEAPVRAHALLDTARETAGALAHVAQDNASGLIGTAGAATQQTRRHAGKALESARKTAAGTLDDVVKPALSQAQGAGLGLLAGVQERVHEVLGEGADTLESRRRQAEKTVARARRDAEKSLRSARREWNPQKLERAVDRRVAGLQKDLGRELKVLETQAKRARRDDRSSRPGGALTAAILLGTGAVVLARVPVARQGILSAVGRVSPEAAEALHQAGRNVRNIVGSVWMERLEEPKAPPAAAATAQVGTAAASAPAQPTQPTPPAGEPGRDPGRSDASKN</sequence>
<feature type="compositionally biased region" description="Basic and acidic residues" evidence="2">
    <location>
        <begin position="350"/>
        <end position="362"/>
    </location>
</feature>
<evidence type="ECO:0000256" key="2">
    <source>
        <dbReference type="SAM" id="MobiDB-lite"/>
    </source>
</evidence>
<accession>A0ABV7ZCE4</accession>
<feature type="coiled-coil region" evidence="1">
    <location>
        <begin position="178"/>
        <end position="247"/>
    </location>
</feature>
<feature type="region of interest" description="Disordered" evidence="2">
    <location>
        <begin position="317"/>
        <end position="362"/>
    </location>
</feature>
<protein>
    <recommendedName>
        <fullName evidence="5">Alginate biosynthesis protein AlgP</fullName>
    </recommendedName>
</protein>